<gene>
    <name evidence="2" type="ORF">I1A49_41160</name>
</gene>
<reference evidence="2 3" key="1">
    <citation type="submission" date="2020-11" db="EMBL/GenBank/DDBJ databases">
        <title>Complete genome sequence unveiled secondary metabolic potentials in Streptomyces solisilvae HNM0141.</title>
        <authorList>
            <person name="Huang X."/>
        </authorList>
    </citation>
    <scope>NUCLEOTIDE SEQUENCE [LARGE SCALE GENOMIC DNA]</scope>
    <source>
        <strain evidence="2 3">HNM0141</strain>
    </source>
</reference>
<dbReference type="Proteomes" id="UP000663421">
    <property type="component" value="Chromosome"/>
</dbReference>
<dbReference type="InterPro" id="IPR011748">
    <property type="entry name" value="Unchr_phage_tail-like"/>
</dbReference>
<dbReference type="NCBIfam" id="TIGR01634">
    <property type="entry name" value="tail_P2_I"/>
    <property type="match status" value="1"/>
</dbReference>
<protein>
    <submittedName>
        <fullName evidence="2">Phage tail protein I</fullName>
    </submittedName>
</protein>
<dbReference type="Pfam" id="PF09684">
    <property type="entry name" value="Tail_P2_I"/>
    <property type="match status" value="1"/>
</dbReference>
<name>A0ABX6WGC6_STRMQ</name>
<organism evidence="2 3">
    <name type="scientific">Streptomyces malaysiensis</name>
    <dbReference type="NCBI Taxonomy" id="92644"/>
    <lineage>
        <taxon>Bacteria</taxon>
        <taxon>Bacillati</taxon>
        <taxon>Actinomycetota</taxon>
        <taxon>Actinomycetes</taxon>
        <taxon>Kitasatosporales</taxon>
        <taxon>Streptomycetaceae</taxon>
        <taxon>Streptomyces</taxon>
        <taxon>Streptomyces violaceusniger group</taxon>
    </lineage>
</organism>
<feature type="region of interest" description="Disordered" evidence="1">
    <location>
        <begin position="502"/>
        <end position="538"/>
    </location>
</feature>
<dbReference type="NCBIfam" id="TIGR02242">
    <property type="entry name" value="tail_TIGR02242"/>
    <property type="match status" value="1"/>
</dbReference>
<evidence type="ECO:0000313" key="3">
    <source>
        <dbReference type="Proteomes" id="UP000663421"/>
    </source>
</evidence>
<dbReference type="SUPFAM" id="SSF63825">
    <property type="entry name" value="YWTD domain"/>
    <property type="match status" value="1"/>
</dbReference>
<evidence type="ECO:0000256" key="1">
    <source>
        <dbReference type="SAM" id="MobiDB-lite"/>
    </source>
</evidence>
<proteinExistence type="predicted"/>
<evidence type="ECO:0000313" key="2">
    <source>
        <dbReference type="EMBL" id="QPI60475.1"/>
    </source>
</evidence>
<accession>A0ABX6WGC6</accession>
<dbReference type="InterPro" id="IPR006521">
    <property type="entry name" value="Tail_protein_I"/>
</dbReference>
<sequence>MTCSPHPATFRLLDAYVGWDRQEAYGIVGFDAPAGLRLAHRGADPEGPTRDRLLPWFPDPRLAPGCGPCGWYLLVPGERRLLRRDGCGGAFTPLWPPDRGPGPPHRPVSVAARGHRLAVVESDRVLVWRREGGQLAGVIPAERPRWAALGPGDEVLVACQGSTDLRRFDSTGGFRGVLRTGVPGEIIGLRTGPERTVWLLTDDGGRLGVHRGGHGRPFRPVTADELAAALPPSTLTSADGNGFCLGEKGPEGPETSCFTWQGRPRDPAPPATDVYETDGSYLTALIDSGISRCRWHRVRVDADVPAGTAVAAEIVVSEDGRYDESDWQLPAPGAADFLVDQPPGRFIRLRLRLSGDGGSTPVVRRIRLDFPRVTSADLLPPAFREDPAADDFTERFLSLFDATLAQLDRVIERYPSLLDPAGVPDRALPWLAGLLGLSFEAGWDARTRRALLAAAPELYRRRGTPWALREAVRIVFGVTPVVDELAADRRWAWLRQAAGALGAEREQGGEGEQGQEPEPGPGRGRGRGRETGPGQGLGAVRLFGRSASRFRVGGTALGAAPLRAFGTPDSDPFTAHAHRFRLLLPAGSADETALRRLVERQAPAHTVGSVRTGGAGFVVGSRSTVGVDTAFVPLPVPVLGGAHPVRLGRDGVLRPGPRGLRRGVGVGVVSAVGMHTQVS</sequence>
<dbReference type="EMBL" id="CP065050">
    <property type="protein sequence ID" value="QPI60475.1"/>
    <property type="molecule type" value="Genomic_DNA"/>
</dbReference>
<keyword evidence="3" id="KW-1185">Reference proteome</keyword>